<dbReference type="SUPFAM" id="SSF52540">
    <property type="entry name" value="P-loop containing nucleoside triphosphate hydrolases"/>
    <property type="match status" value="2"/>
</dbReference>
<name>A0A1I0E775_9FIRM</name>
<keyword evidence="2 4" id="KW-0067">ATP-binding</keyword>
<gene>
    <name evidence="4" type="ORF">SAMN04487772_11912</name>
</gene>
<dbReference type="InterPro" id="IPR003439">
    <property type="entry name" value="ABC_transporter-like_ATP-bd"/>
</dbReference>
<dbReference type="InterPro" id="IPR003593">
    <property type="entry name" value="AAA+_ATPase"/>
</dbReference>
<keyword evidence="5" id="KW-1185">Reference proteome</keyword>
<evidence type="ECO:0000313" key="5">
    <source>
        <dbReference type="Proteomes" id="UP000199800"/>
    </source>
</evidence>
<dbReference type="PANTHER" id="PTHR42855">
    <property type="entry name" value="ABC TRANSPORTER ATP-BINDING SUBUNIT"/>
    <property type="match status" value="1"/>
</dbReference>
<evidence type="ECO:0000256" key="2">
    <source>
        <dbReference type="ARBA" id="ARBA00022840"/>
    </source>
</evidence>
<feature type="domain" description="ABC transporter" evidence="3">
    <location>
        <begin position="2"/>
        <end position="254"/>
    </location>
</feature>
<evidence type="ECO:0000313" key="4">
    <source>
        <dbReference type="EMBL" id="SET40986.1"/>
    </source>
</evidence>
<protein>
    <submittedName>
        <fullName evidence="4">ATP-binding cassette, subfamily F, member 3</fullName>
    </submittedName>
</protein>
<dbReference type="InterPro" id="IPR017871">
    <property type="entry name" value="ABC_transporter-like_CS"/>
</dbReference>
<feature type="domain" description="ABC transporter" evidence="3">
    <location>
        <begin position="325"/>
        <end position="540"/>
    </location>
</feature>
<dbReference type="CDD" id="cd03221">
    <property type="entry name" value="ABCF_EF-3"/>
    <property type="match status" value="1"/>
</dbReference>
<sequence>MIRAEKLSYSFPEKELYNKISFTIEEGQHCAFIGASGTGKSTLANIIMEPEQYLYDGKLFIDENCRIGYVSQFVQVDKTQNVTVFEYLSEEFVTLQNQMNAICKEMETAAEFEELMEQYQVVLDAFNAIDGDNYENNITKKLNLAELSKQKDMPVSSLSGGEFKLIQVIKEMLPVPDLLIMDEPDVFLDFGHLNALMNLINFHKGTLLVITHNRFLLDHCFNKILHLENKEMQEFDGRYLDYSFSLLQMKIEKQELAAADTEEIERNEKLVEQLRKEAAIFTSATRGRALHARVSFLERLKAKRIKEPFVEIKQPEIQFSAGGEIEEGNVLEVKDYSISFDEILLEHVTFEIGAKDKVALIGPNGSGKTTLLRDIYKHAIESIIIRENTKAGFVSQLQGEMLNEANTILDEFLDMGFAANQDVQKHLEKFGFEEEELYQRIRQLSGGEKNLLQLAKLSAGEQQLLILDEPTSHLDTYSQAALEKAINEYDGAVLMVSHDFYTIANCMDYVLLIEDKNVRRMSIRKFRKMIYANHFNKDYLEIEQKKKNVEMKIELALKKRDYESAKVLAEDLEKIVKQM</sequence>
<dbReference type="Gene3D" id="3.40.50.300">
    <property type="entry name" value="P-loop containing nucleotide triphosphate hydrolases"/>
    <property type="match status" value="2"/>
</dbReference>
<organism evidence="4 5">
    <name type="scientific">[Clostridium] polysaccharolyticum</name>
    <dbReference type="NCBI Taxonomy" id="29364"/>
    <lineage>
        <taxon>Bacteria</taxon>
        <taxon>Bacillati</taxon>
        <taxon>Bacillota</taxon>
        <taxon>Clostridia</taxon>
        <taxon>Lachnospirales</taxon>
        <taxon>Lachnospiraceae</taxon>
    </lineage>
</organism>
<dbReference type="EMBL" id="FOHN01000019">
    <property type="protein sequence ID" value="SET40986.1"/>
    <property type="molecule type" value="Genomic_DNA"/>
</dbReference>
<keyword evidence="1" id="KW-0547">Nucleotide-binding</keyword>
<dbReference type="Proteomes" id="UP000199800">
    <property type="component" value="Unassembled WGS sequence"/>
</dbReference>
<dbReference type="AlphaFoldDB" id="A0A1I0E775"/>
<dbReference type="Pfam" id="PF00005">
    <property type="entry name" value="ABC_tran"/>
    <property type="match status" value="2"/>
</dbReference>
<dbReference type="SMART" id="SM00382">
    <property type="entry name" value="AAA"/>
    <property type="match status" value="2"/>
</dbReference>
<evidence type="ECO:0000256" key="1">
    <source>
        <dbReference type="ARBA" id="ARBA00022741"/>
    </source>
</evidence>
<accession>A0A1I0E775</accession>
<dbReference type="PROSITE" id="PS50893">
    <property type="entry name" value="ABC_TRANSPORTER_2"/>
    <property type="match status" value="2"/>
</dbReference>
<proteinExistence type="predicted"/>
<dbReference type="STRING" id="29364.SAMN04487772_11912"/>
<dbReference type="RefSeq" id="WP_092478397.1">
    <property type="nucleotide sequence ID" value="NZ_FOHN01000019.1"/>
</dbReference>
<dbReference type="PANTHER" id="PTHR42855:SF2">
    <property type="entry name" value="DRUG RESISTANCE ABC TRANSPORTER,ATP-BINDING PROTEIN"/>
    <property type="match status" value="1"/>
</dbReference>
<dbReference type="GO" id="GO:0016887">
    <property type="term" value="F:ATP hydrolysis activity"/>
    <property type="evidence" value="ECO:0007669"/>
    <property type="project" value="InterPro"/>
</dbReference>
<dbReference type="OrthoDB" id="9801441at2"/>
<evidence type="ECO:0000259" key="3">
    <source>
        <dbReference type="PROSITE" id="PS50893"/>
    </source>
</evidence>
<dbReference type="GO" id="GO:0005524">
    <property type="term" value="F:ATP binding"/>
    <property type="evidence" value="ECO:0007669"/>
    <property type="project" value="UniProtKB-KW"/>
</dbReference>
<reference evidence="4 5" key="1">
    <citation type="submission" date="2016-10" db="EMBL/GenBank/DDBJ databases">
        <authorList>
            <person name="de Groot N.N."/>
        </authorList>
    </citation>
    <scope>NUCLEOTIDE SEQUENCE [LARGE SCALE GENOMIC DNA]</scope>
    <source>
        <strain evidence="4 5">DSM 1801</strain>
    </source>
</reference>
<dbReference type="InterPro" id="IPR027417">
    <property type="entry name" value="P-loop_NTPase"/>
</dbReference>
<dbReference type="InterPro" id="IPR051309">
    <property type="entry name" value="ABCF_ATPase"/>
</dbReference>
<dbReference type="PROSITE" id="PS00211">
    <property type="entry name" value="ABC_TRANSPORTER_1"/>
    <property type="match status" value="2"/>
</dbReference>